<dbReference type="RefSeq" id="WP_213012112.1">
    <property type="nucleotide sequence ID" value="NZ_BOQN01000118.1"/>
</dbReference>
<evidence type="ECO:0000256" key="2">
    <source>
        <dbReference type="SAM" id="Phobius"/>
    </source>
</evidence>
<dbReference type="Proteomes" id="UP000677082">
    <property type="component" value="Unassembled WGS sequence"/>
</dbReference>
<evidence type="ECO:0000313" key="3">
    <source>
        <dbReference type="EMBL" id="GIM96446.1"/>
    </source>
</evidence>
<reference evidence="3 4" key="1">
    <citation type="submission" date="2021-03" db="EMBL/GenBank/DDBJ databases">
        <title>Whole genome shotgun sequence of Actinoplanes toevensis NBRC 105298.</title>
        <authorList>
            <person name="Komaki H."/>
            <person name="Tamura T."/>
        </authorList>
    </citation>
    <scope>NUCLEOTIDE SEQUENCE [LARGE SCALE GENOMIC DNA]</scope>
    <source>
        <strain evidence="3 4">NBRC 105298</strain>
    </source>
</reference>
<feature type="transmembrane region" description="Helical" evidence="2">
    <location>
        <begin position="39"/>
        <end position="60"/>
    </location>
</feature>
<comment type="caution">
    <text evidence="3">The sequence shown here is derived from an EMBL/GenBank/DDBJ whole genome shotgun (WGS) entry which is preliminary data.</text>
</comment>
<gene>
    <name evidence="3" type="ORF">Ato02nite_082390</name>
</gene>
<sequence length="216" mass="22349">MMDLHHRLSQIAGPSGAPSAEQADADLTRGKRALRRRRAFQGAGASVFAVAALAAVVAYGTTNQATAPTTEAAPAGTSTVSTAKLVAYHGEQPKGFTIDKVPAGWELQGVSESVLTIAPTGFKDKDVNSFVGKIAVMLQSKDDKSTPTGTTVTVAGKPGVINTPTDGGDTRNLWVQQPDGIWLLAQIWDASGWTTDDIVEFGAGLHVLPGAVQGVG</sequence>
<keyword evidence="4" id="KW-1185">Reference proteome</keyword>
<feature type="region of interest" description="Disordered" evidence="1">
    <location>
        <begin position="1"/>
        <end position="25"/>
    </location>
</feature>
<keyword evidence="2" id="KW-0812">Transmembrane</keyword>
<organism evidence="3 4">
    <name type="scientific">Paractinoplanes toevensis</name>
    <dbReference type="NCBI Taxonomy" id="571911"/>
    <lineage>
        <taxon>Bacteria</taxon>
        <taxon>Bacillati</taxon>
        <taxon>Actinomycetota</taxon>
        <taxon>Actinomycetes</taxon>
        <taxon>Micromonosporales</taxon>
        <taxon>Micromonosporaceae</taxon>
        <taxon>Paractinoplanes</taxon>
    </lineage>
</organism>
<evidence type="ECO:0000313" key="4">
    <source>
        <dbReference type="Proteomes" id="UP000677082"/>
    </source>
</evidence>
<name>A0A919WA48_9ACTN</name>
<proteinExistence type="predicted"/>
<protein>
    <submittedName>
        <fullName evidence="3">Uncharacterized protein</fullName>
    </submittedName>
</protein>
<keyword evidence="2" id="KW-1133">Transmembrane helix</keyword>
<dbReference type="AlphaFoldDB" id="A0A919WA48"/>
<accession>A0A919WA48</accession>
<evidence type="ECO:0000256" key="1">
    <source>
        <dbReference type="SAM" id="MobiDB-lite"/>
    </source>
</evidence>
<dbReference type="EMBL" id="BOQN01000118">
    <property type="protein sequence ID" value="GIM96446.1"/>
    <property type="molecule type" value="Genomic_DNA"/>
</dbReference>
<keyword evidence="2" id="KW-0472">Membrane</keyword>